<proteinExistence type="predicted"/>
<dbReference type="EMBL" id="LKHV02000001">
    <property type="protein sequence ID" value="MCS5709159.1"/>
    <property type="molecule type" value="Genomic_DNA"/>
</dbReference>
<dbReference type="OrthoDB" id="6255775at2"/>
<evidence type="ECO:0000313" key="2">
    <source>
        <dbReference type="EMBL" id="KRG18050.1"/>
    </source>
</evidence>
<keyword evidence="4" id="KW-1185">Reference proteome</keyword>
<feature type="domain" description="Aminoglycoside phosphotransferase" evidence="1">
    <location>
        <begin position="148"/>
        <end position="258"/>
    </location>
</feature>
<evidence type="ECO:0000313" key="3">
    <source>
        <dbReference type="EMBL" id="MCS5709159.1"/>
    </source>
</evidence>
<name>A0A0Q9YK97_9GAMM</name>
<dbReference type="STRING" id="437022.CC99x_01761"/>
<dbReference type="Gene3D" id="3.90.1200.10">
    <property type="match status" value="1"/>
</dbReference>
<organism evidence="2">
    <name type="scientific">Candidatus Berkiella cookevillensis</name>
    <dbReference type="NCBI Taxonomy" id="437022"/>
    <lineage>
        <taxon>Bacteria</taxon>
        <taxon>Pseudomonadati</taxon>
        <taxon>Pseudomonadota</taxon>
        <taxon>Gammaproteobacteria</taxon>
        <taxon>Candidatus Berkiellales</taxon>
        <taxon>Candidatus Berkiellaceae</taxon>
        <taxon>Candidatus Berkiella</taxon>
    </lineage>
</organism>
<comment type="caution">
    <text evidence="2">The sequence shown here is derived from an EMBL/GenBank/DDBJ whole genome shotgun (WGS) entry which is preliminary data.</text>
</comment>
<sequence length="320" mass="36894">MQHQAVVIWCETVLKSKGYSLLGSIEPVRLMLWSKVYRILTSEGYIYIKQMTAPFAIEAKLIHYLVGRGLHALPKLIAYNEALLCFMMQDSGTTLRTILMQHYDIDIAIQGLVTYANIQQETSQSLEALFALGIPDWRLQYLPQHYHTLLSHDAWLLNDGLSMTELDNLKKLHSQFSELCEQLAYYKIPETIEHCDFQDNNLLLQQARVTISDWADAVVAHPFFSLHSFLQSARRNHGFAENSEIDSALKNAYLQMWTGFESNQRLLEVYDLSKVIHPIKFAISFYRITLCAQTDEDNIKVSEYKGTITEALRLFMKYAP</sequence>
<dbReference type="AlphaFoldDB" id="A0A0Q9YK97"/>
<evidence type="ECO:0000313" key="4">
    <source>
        <dbReference type="Proteomes" id="UP000051494"/>
    </source>
</evidence>
<accession>A0A0Q9YK97</accession>
<dbReference type="Pfam" id="PF01636">
    <property type="entry name" value="APH"/>
    <property type="match status" value="1"/>
</dbReference>
<reference evidence="2" key="1">
    <citation type="submission" date="2015-09" db="EMBL/GenBank/DDBJ databases">
        <title>Draft Genome Sequences of Two Novel Amoeba-resistant Intranuclear Bacteria, Candidatus Berkiella cookevillensis and Candidatus Berkiella aquae.</title>
        <authorList>
            <person name="Mehari Y.T."/>
            <person name="Arivett B.A."/>
            <person name="Farone A.L."/>
            <person name="Gunderson J.H."/>
            <person name="Farone M.B."/>
        </authorList>
    </citation>
    <scope>NUCLEOTIDE SEQUENCE [LARGE SCALE GENOMIC DNA]</scope>
    <source>
        <strain evidence="2">CC99</strain>
    </source>
</reference>
<reference evidence="3" key="2">
    <citation type="journal article" date="2016" name="Genome Announc.">
        <title>Draft Genome Sequences of Two Novel Amoeba-Resistant Intranuclear Bacteria, 'Candidatus Berkiella cookevillensis' and 'Candidatus Berkiella aquae'.</title>
        <authorList>
            <person name="Mehari Y.T."/>
            <person name="Arivett B.A."/>
            <person name="Farone A.L."/>
            <person name="Gunderson J.H."/>
            <person name="Farone M.B."/>
        </authorList>
    </citation>
    <scope>NUCLEOTIDE SEQUENCE</scope>
    <source>
        <strain evidence="3">CC99</strain>
    </source>
</reference>
<dbReference type="RefSeq" id="WP_057624851.1">
    <property type="nucleotide sequence ID" value="NZ_LKHV02000001.1"/>
</dbReference>
<gene>
    <name evidence="3" type="ORF">CC99x_009600</name>
    <name evidence="2" type="ORF">CC99x_01761</name>
</gene>
<dbReference type="SUPFAM" id="SSF56112">
    <property type="entry name" value="Protein kinase-like (PK-like)"/>
    <property type="match status" value="1"/>
</dbReference>
<reference evidence="3" key="3">
    <citation type="submission" date="2021-06" db="EMBL/GenBank/DDBJ databases">
        <title>Genomic Description and Analysis of Intracellular Bacteria, Candidatus Berkiella cookevillensis and Candidatus Berkiella aquae.</title>
        <authorList>
            <person name="Kidane D.T."/>
            <person name="Mehari Y.T."/>
            <person name="Rice F.C."/>
            <person name="Arivett B.A."/>
            <person name="Farone A.L."/>
            <person name="Berk S.G."/>
            <person name="Farone M.B."/>
        </authorList>
    </citation>
    <scope>NUCLEOTIDE SEQUENCE</scope>
    <source>
        <strain evidence="3">CC99</strain>
    </source>
</reference>
<evidence type="ECO:0000259" key="1">
    <source>
        <dbReference type="Pfam" id="PF01636"/>
    </source>
</evidence>
<dbReference type="Proteomes" id="UP000051494">
    <property type="component" value="Unassembled WGS sequence"/>
</dbReference>
<dbReference type="EMBL" id="LKHV01000009">
    <property type="protein sequence ID" value="KRG18050.1"/>
    <property type="molecule type" value="Genomic_DNA"/>
</dbReference>
<protein>
    <submittedName>
        <fullName evidence="3">Aminoglycoside phosphotransferase family protein</fullName>
    </submittedName>
</protein>
<dbReference type="InterPro" id="IPR011009">
    <property type="entry name" value="Kinase-like_dom_sf"/>
</dbReference>
<dbReference type="InterPro" id="IPR002575">
    <property type="entry name" value="Aminoglycoside_PTrfase"/>
</dbReference>